<dbReference type="InterPro" id="IPR036852">
    <property type="entry name" value="Peptidase_S8/S53_dom_sf"/>
</dbReference>
<dbReference type="AlphaFoldDB" id="A0A6N6M3M7"/>
<dbReference type="PROSITE" id="PS51892">
    <property type="entry name" value="SUBTILASE"/>
    <property type="match status" value="1"/>
</dbReference>
<comment type="similarity">
    <text evidence="5">Belongs to the peptidase S8 family.</text>
</comment>
<proteinExistence type="inferred from homology"/>
<name>A0A6N6M3M7_9FLAO</name>
<dbReference type="PRINTS" id="PR00723">
    <property type="entry name" value="SUBTILISIN"/>
</dbReference>
<accession>A0A6N6M3M7</accession>
<dbReference type="GO" id="GO:0016020">
    <property type="term" value="C:membrane"/>
    <property type="evidence" value="ECO:0007669"/>
    <property type="project" value="TreeGrafter"/>
</dbReference>
<comment type="caution">
    <text evidence="7">The sequence shown here is derived from an EMBL/GenBank/DDBJ whole genome shotgun (WGS) entry which is preliminary data.</text>
</comment>
<dbReference type="InterPro" id="IPR015500">
    <property type="entry name" value="Peptidase_S8_subtilisin-rel"/>
</dbReference>
<gene>
    <name evidence="7" type="ORF">F3059_09685</name>
</gene>
<evidence type="ECO:0000313" key="7">
    <source>
        <dbReference type="EMBL" id="KAB1063829.1"/>
    </source>
</evidence>
<evidence type="ECO:0000313" key="8">
    <source>
        <dbReference type="Proteomes" id="UP000435357"/>
    </source>
</evidence>
<keyword evidence="2" id="KW-0732">Signal</keyword>
<dbReference type="GO" id="GO:0004252">
    <property type="term" value="F:serine-type endopeptidase activity"/>
    <property type="evidence" value="ECO:0007669"/>
    <property type="project" value="InterPro"/>
</dbReference>
<evidence type="ECO:0000256" key="5">
    <source>
        <dbReference type="PROSITE-ProRule" id="PRU01240"/>
    </source>
</evidence>
<keyword evidence="4" id="KW-0720">Serine protease</keyword>
<keyword evidence="3" id="KW-0378">Hydrolase</keyword>
<evidence type="ECO:0000256" key="1">
    <source>
        <dbReference type="ARBA" id="ARBA00022670"/>
    </source>
</evidence>
<keyword evidence="1" id="KW-0645">Protease</keyword>
<dbReference type="Proteomes" id="UP000435357">
    <property type="component" value="Unassembled WGS sequence"/>
</dbReference>
<dbReference type="Pfam" id="PF00082">
    <property type="entry name" value="Peptidase_S8"/>
    <property type="match status" value="1"/>
</dbReference>
<dbReference type="PANTHER" id="PTHR42884:SF14">
    <property type="entry name" value="NEUROENDOCRINE CONVERTASE 1"/>
    <property type="match status" value="1"/>
</dbReference>
<dbReference type="SUPFAM" id="SSF52743">
    <property type="entry name" value="Subtilisin-like"/>
    <property type="match status" value="1"/>
</dbReference>
<evidence type="ECO:0000256" key="3">
    <source>
        <dbReference type="ARBA" id="ARBA00022801"/>
    </source>
</evidence>
<dbReference type="EMBL" id="WACR01000007">
    <property type="protein sequence ID" value="KAB1063829.1"/>
    <property type="molecule type" value="Genomic_DNA"/>
</dbReference>
<dbReference type="RefSeq" id="WP_151168668.1">
    <property type="nucleotide sequence ID" value="NZ_WACR01000007.1"/>
</dbReference>
<feature type="domain" description="Peptidase S8/S53" evidence="6">
    <location>
        <begin position="179"/>
        <end position="451"/>
    </location>
</feature>
<keyword evidence="8" id="KW-1185">Reference proteome</keyword>
<dbReference type="NCBIfam" id="TIGR04183">
    <property type="entry name" value="Por_Secre_tail"/>
    <property type="match status" value="1"/>
</dbReference>
<dbReference type="InterPro" id="IPR000209">
    <property type="entry name" value="Peptidase_S8/S53_dom"/>
</dbReference>
<dbReference type="Gene3D" id="3.40.50.200">
    <property type="entry name" value="Peptidase S8/S53 domain"/>
    <property type="match status" value="1"/>
</dbReference>
<dbReference type="InterPro" id="IPR023828">
    <property type="entry name" value="Peptidase_S8_Ser-AS"/>
</dbReference>
<evidence type="ECO:0000256" key="4">
    <source>
        <dbReference type="ARBA" id="ARBA00022825"/>
    </source>
</evidence>
<protein>
    <submittedName>
        <fullName evidence="7">S8 family serine peptidase</fullName>
    </submittedName>
</protein>
<reference evidence="7 8" key="1">
    <citation type="submission" date="2019-09" db="EMBL/GenBank/DDBJ databases">
        <title>Genomes of Cryomorphaceae.</title>
        <authorList>
            <person name="Bowman J.P."/>
        </authorList>
    </citation>
    <scope>NUCLEOTIDE SEQUENCE [LARGE SCALE GENOMIC DNA]</scope>
    <source>
        <strain evidence="7 8">KCTC 52047</strain>
    </source>
</reference>
<dbReference type="GO" id="GO:0016485">
    <property type="term" value="P:protein processing"/>
    <property type="evidence" value="ECO:0007669"/>
    <property type="project" value="TreeGrafter"/>
</dbReference>
<dbReference type="OrthoDB" id="1055762at2"/>
<organism evidence="7 8">
    <name type="scientific">Salibacter halophilus</name>
    <dbReference type="NCBI Taxonomy" id="1803916"/>
    <lineage>
        <taxon>Bacteria</taxon>
        <taxon>Pseudomonadati</taxon>
        <taxon>Bacteroidota</taxon>
        <taxon>Flavobacteriia</taxon>
        <taxon>Flavobacteriales</taxon>
        <taxon>Salibacteraceae</taxon>
        <taxon>Salibacter</taxon>
    </lineage>
</organism>
<evidence type="ECO:0000256" key="2">
    <source>
        <dbReference type="ARBA" id="ARBA00022729"/>
    </source>
</evidence>
<evidence type="ECO:0000259" key="6">
    <source>
        <dbReference type="Pfam" id="PF00082"/>
    </source>
</evidence>
<dbReference type="InterPro" id="IPR026444">
    <property type="entry name" value="Secre_tail"/>
</dbReference>
<dbReference type="PROSITE" id="PS00138">
    <property type="entry name" value="SUBTILASE_SER"/>
    <property type="match status" value="1"/>
</dbReference>
<comment type="caution">
    <text evidence="5">Lacks conserved residue(s) required for the propagation of feature annotation.</text>
</comment>
<dbReference type="PANTHER" id="PTHR42884">
    <property type="entry name" value="PROPROTEIN CONVERTASE SUBTILISIN/KEXIN-RELATED"/>
    <property type="match status" value="1"/>
</dbReference>
<sequence length="973" mass="108010">MIRFVILLLFSLICYLSKAQFVDKELQLRLTDNSLFPDVEIEGGDTNYFFENVALNELMNDYNLRSFRRVFRNLDTEDSLMTFVDLRCDCDENELMSSLDSINDSISYFEFILRMPKSFPTHTPNDYGDTGGDIEKQPALEYVRAKEAWDITTGDPNVNIAIVELGGYDASTHEDIQNDISYVEPGANLPSSLSTYGKHGNQVAGFASASTNNGKGISAIGYNTSLMLYGRPASNSSWSSVGSIIDAVQRGADVISLSFGSLDKRPAREAAIKYAYSNDVIVIASAGNGACMERSMVCGEDVDCEDCNIQGKFCNNETIQLGYGNCKVYPAALDETISVTSIGHRNEPGYISWDNKKTNWKDYHGGQVDDPYYFFHTLNYNDISAPGWYVYTTSINDGYTFKSGTSFSAPMVAGACALVASTNSCLSARVIENIVLQTANDDIYEIPHNQQFGKGLGEGKLDAYAAVKYASEFTNSLDLFLKDRDDDWGDEDGPLRNTVLDESPDIWIRNQPDGRTNQVHQDPEFQNGDPVWVYVRVRNKSCSPSNGEGSLALYWTKSASSSSWPQNWDGTDPDVGNLIGKPNIPLIMPGEEFILQFEWNLSEDANPYLLNNWSSCLLARIEDSQTDPITNHPNRLFKETFFNNNIAIKNVTIVDLLDGKKAPGWIEDGQIFYPHGRNMYVGNSTNQTETYDIEFEFDENHFGSTILDEAEVTVSFDDDGWELVEDIVNENPSVDVVADNTIQLLDDSLRLTGVTFPANTRHPIYVGASYLVDSVSSYQNTRLHVNQYNSVTDSIIGGVHYEVRKDSSRSLFNANINATDETINRGDSVSLSASSIGEQAFYFWYDENGSLIDTNKQIVVSPLTTHEYRLGVLAKNDSYKDYDEITINVNQHWIDDISPNPVSTELSVNYTITGTPTSTLTVINSMGNTLLTQNISPTNSSATIDVTSLVSGNYTLLLNCDGNAVDSESFIVN</sequence>